<feature type="domain" description="DDH" evidence="6">
    <location>
        <begin position="81"/>
        <end position="210"/>
    </location>
</feature>
<reference evidence="9" key="1">
    <citation type="submission" date="2020-02" db="EMBL/GenBank/DDBJ databases">
        <authorList>
            <person name="Meier V. D."/>
        </authorList>
    </citation>
    <scope>NUCLEOTIDE SEQUENCE</scope>
    <source>
        <strain evidence="9">AVDCRST_MAG56</strain>
    </source>
</reference>
<dbReference type="Gene3D" id="3.90.1640.30">
    <property type="match status" value="1"/>
</dbReference>
<sequence>MEYRWTLKPTPPPAEVAALAAAIRVNQPVATLLLQRGIATYSEAKSYFRPSLQDLHDPFLMKDMDLAVARLEEALGQNETIMVYGDYDVDGTTSVALFYGFLQTLHSNLIYYVPDRYGEGYGISRQGLDHAHAHGVKLVVSLDCGIKSADKVAYARELGMDFIICDHHRPDEVLPDAVAVLDPKRPDCPYPYKELSGCGVGFKFLHGFCLRNNLSLDRLYPFMDLLAVSIAADLVPITGENRVMAHCGLKQLNQNPRPGLRALIKVAGLEGKELEISNVVFGLGPRINAAGRIAHASASIQMLLAHSEEEALELARQINLNNRDRQEFDVNITREALSMIEGDEVLRGAKTTVLLKDDWHKGVIGIVASRCIEKYHRPTIILTNSQGKLAGSARSVTGFDVYEAIAECAELLEQFGGHTHAAGLTLKPENFPAFRQKFEAVVASRIRDEQLIPQVEIDTRLDFREITNRFYGVLSQMGPFGPQNMRPVFVTEQVYAEFPRIIKDQHLKIHVYQHGSHPFEAIGFGLARYFEGVATGKPFRLCYQVTENNYRDQKSLQLLIKDIKFYEE</sequence>
<organism evidence="9">
    <name type="scientific">uncultured Cytophagales bacterium</name>
    <dbReference type="NCBI Taxonomy" id="158755"/>
    <lineage>
        <taxon>Bacteria</taxon>
        <taxon>Pseudomonadati</taxon>
        <taxon>Bacteroidota</taxon>
        <taxon>Sphingobacteriia</taxon>
        <taxon>Sphingobacteriales</taxon>
        <taxon>environmental samples</taxon>
    </lineage>
</organism>
<gene>
    <name evidence="9" type="ORF">AVDCRST_MAG56-5780</name>
</gene>
<dbReference type="SUPFAM" id="SSF64182">
    <property type="entry name" value="DHH phosphoesterases"/>
    <property type="match status" value="1"/>
</dbReference>
<comment type="similarity">
    <text evidence="1">Belongs to the RecJ family.</text>
</comment>
<evidence type="ECO:0000256" key="2">
    <source>
        <dbReference type="ARBA" id="ARBA00019841"/>
    </source>
</evidence>
<dbReference type="Pfam" id="PF01368">
    <property type="entry name" value="DHH"/>
    <property type="match status" value="1"/>
</dbReference>
<dbReference type="Pfam" id="PF17768">
    <property type="entry name" value="RecJ_OB"/>
    <property type="match status" value="1"/>
</dbReference>
<dbReference type="Gene3D" id="3.10.310.30">
    <property type="match status" value="1"/>
</dbReference>
<evidence type="ECO:0000259" key="8">
    <source>
        <dbReference type="Pfam" id="PF17768"/>
    </source>
</evidence>
<dbReference type="GO" id="GO:0008409">
    <property type="term" value="F:5'-3' exonuclease activity"/>
    <property type="evidence" value="ECO:0007669"/>
    <property type="project" value="InterPro"/>
</dbReference>
<accession>A0A6J4K296</accession>
<dbReference type="InterPro" id="IPR003156">
    <property type="entry name" value="DHHA1_dom"/>
</dbReference>
<proteinExistence type="inferred from homology"/>
<name>A0A6J4K296_9SPHI</name>
<protein>
    <recommendedName>
        <fullName evidence="2">Single-stranded-DNA-specific exonuclease RecJ</fullName>
    </recommendedName>
</protein>
<dbReference type="PANTHER" id="PTHR30255:SF2">
    <property type="entry name" value="SINGLE-STRANDED-DNA-SPECIFIC EXONUCLEASE RECJ"/>
    <property type="match status" value="1"/>
</dbReference>
<dbReference type="AlphaFoldDB" id="A0A6J4K296"/>
<dbReference type="GO" id="GO:0006281">
    <property type="term" value="P:DNA repair"/>
    <property type="evidence" value="ECO:0007669"/>
    <property type="project" value="InterPro"/>
</dbReference>
<evidence type="ECO:0000256" key="3">
    <source>
        <dbReference type="ARBA" id="ARBA00022722"/>
    </source>
</evidence>
<dbReference type="InterPro" id="IPR001667">
    <property type="entry name" value="DDH_dom"/>
</dbReference>
<dbReference type="PANTHER" id="PTHR30255">
    <property type="entry name" value="SINGLE-STRANDED-DNA-SPECIFIC EXONUCLEASE RECJ"/>
    <property type="match status" value="1"/>
</dbReference>
<keyword evidence="5" id="KW-0269">Exonuclease</keyword>
<dbReference type="InterPro" id="IPR004610">
    <property type="entry name" value="RecJ"/>
</dbReference>
<feature type="domain" description="DHHA1" evidence="7">
    <location>
        <begin position="354"/>
        <end position="443"/>
    </location>
</feature>
<evidence type="ECO:0000256" key="4">
    <source>
        <dbReference type="ARBA" id="ARBA00022801"/>
    </source>
</evidence>
<dbReference type="GO" id="GO:0003676">
    <property type="term" value="F:nucleic acid binding"/>
    <property type="evidence" value="ECO:0007669"/>
    <property type="project" value="InterPro"/>
</dbReference>
<feature type="domain" description="RecJ OB" evidence="8">
    <location>
        <begin position="457"/>
        <end position="562"/>
    </location>
</feature>
<evidence type="ECO:0000259" key="6">
    <source>
        <dbReference type="Pfam" id="PF01368"/>
    </source>
</evidence>
<evidence type="ECO:0000313" key="9">
    <source>
        <dbReference type="EMBL" id="CAA9293856.1"/>
    </source>
</evidence>
<dbReference type="Pfam" id="PF02272">
    <property type="entry name" value="DHHA1"/>
    <property type="match status" value="1"/>
</dbReference>
<dbReference type="GO" id="GO:0006310">
    <property type="term" value="P:DNA recombination"/>
    <property type="evidence" value="ECO:0007669"/>
    <property type="project" value="InterPro"/>
</dbReference>
<keyword evidence="3" id="KW-0540">Nuclease</keyword>
<dbReference type="NCBIfam" id="TIGR00644">
    <property type="entry name" value="recJ"/>
    <property type="match status" value="1"/>
</dbReference>
<dbReference type="EMBL" id="CADCTQ010000405">
    <property type="protein sequence ID" value="CAA9293856.1"/>
    <property type="molecule type" value="Genomic_DNA"/>
</dbReference>
<evidence type="ECO:0000256" key="5">
    <source>
        <dbReference type="ARBA" id="ARBA00022839"/>
    </source>
</evidence>
<dbReference type="InterPro" id="IPR041122">
    <property type="entry name" value="RecJ_OB"/>
</dbReference>
<dbReference type="InterPro" id="IPR051673">
    <property type="entry name" value="SSDNA_exonuclease_RecJ"/>
</dbReference>
<evidence type="ECO:0000259" key="7">
    <source>
        <dbReference type="Pfam" id="PF02272"/>
    </source>
</evidence>
<keyword evidence="4" id="KW-0378">Hydrolase</keyword>
<evidence type="ECO:0000256" key="1">
    <source>
        <dbReference type="ARBA" id="ARBA00005915"/>
    </source>
</evidence>
<dbReference type="InterPro" id="IPR038763">
    <property type="entry name" value="DHH_sf"/>
</dbReference>